<evidence type="ECO:0000313" key="3">
    <source>
        <dbReference type="Proteomes" id="UP000570595"/>
    </source>
</evidence>
<gene>
    <name evidence="2" type="ORF">FOZ61_002468</name>
</gene>
<feature type="region of interest" description="Disordered" evidence="1">
    <location>
        <begin position="1"/>
        <end position="94"/>
    </location>
</feature>
<feature type="region of interest" description="Disordered" evidence="1">
    <location>
        <begin position="292"/>
        <end position="312"/>
    </location>
</feature>
<sequence>MSVSSGPSEFAEPPSWEDETEEYVLALGGYDQDEGRSPGPVEQHQGFSSSSAEQQQTAQVAATSGAGDRQPSPSPALGSRPHPPQGQGPDEAADHAHRTVKSYDLGEKFTGTDKQANSLEVYEFISRVKAHLKLLNIPPCNHYQYLLLNTRLAAYNTLTNNVRLPINDPQAFEKGILVLQERFGVGRHDLWALARTRRLNVGETTSDLMGDLQKYLSYSLPEVLNISRQCLDWVVVMSFWHSLPSSLPGLDNLRTTWLSQVREGAPLVETALNLTRSVHVEGQEGVALVQSPSYYSRPSGKGKHKGKGYPPR</sequence>
<evidence type="ECO:0000256" key="1">
    <source>
        <dbReference type="SAM" id="MobiDB-lite"/>
    </source>
</evidence>
<accession>A0A7J6KPP3</accession>
<feature type="compositionally biased region" description="Basic residues" evidence="1">
    <location>
        <begin position="300"/>
        <end position="312"/>
    </location>
</feature>
<feature type="compositionally biased region" description="Low complexity" evidence="1">
    <location>
        <begin position="48"/>
        <end position="67"/>
    </location>
</feature>
<feature type="non-terminal residue" evidence="2">
    <location>
        <position position="312"/>
    </location>
</feature>
<reference evidence="2 3" key="1">
    <citation type="submission" date="2020-04" db="EMBL/GenBank/DDBJ databases">
        <title>Perkinsus olseni comparative genomics.</title>
        <authorList>
            <person name="Bogema D.R."/>
        </authorList>
    </citation>
    <scope>NUCLEOTIDE SEQUENCE [LARGE SCALE GENOMIC DNA]</scope>
    <source>
        <strain evidence="2">ATCC PRA-179</strain>
    </source>
</reference>
<dbReference type="OrthoDB" id="435388at2759"/>
<dbReference type="EMBL" id="JABAHT010001695">
    <property type="protein sequence ID" value="KAF4648579.1"/>
    <property type="molecule type" value="Genomic_DNA"/>
</dbReference>
<protein>
    <submittedName>
        <fullName evidence="2">Uncharacterized protein</fullName>
    </submittedName>
</protein>
<evidence type="ECO:0000313" key="2">
    <source>
        <dbReference type="EMBL" id="KAF4648579.1"/>
    </source>
</evidence>
<dbReference type="Proteomes" id="UP000570595">
    <property type="component" value="Unassembled WGS sequence"/>
</dbReference>
<dbReference type="AlphaFoldDB" id="A0A7J6KPP3"/>
<organism evidence="2 3">
    <name type="scientific">Perkinsus olseni</name>
    <name type="common">Perkinsus atlanticus</name>
    <dbReference type="NCBI Taxonomy" id="32597"/>
    <lineage>
        <taxon>Eukaryota</taxon>
        <taxon>Sar</taxon>
        <taxon>Alveolata</taxon>
        <taxon>Perkinsozoa</taxon>
        <taxon>Perkinsea</taxon>
        <taxon>Perkinsida</taxon>
        <taxon>Perkinsidae</taxon>
        <taxon>Perkinsus</taxon>
    </lineage>
</organism>
<name>A0A7J6KPP3_PEROL</name>
<proteinExistence type="predicted"/>
<comment type="caution">
    <text evidence="2">The sequence shown here is derived from an EMBL/GenBank/DDBJ whole genome shotgun (WGS) entry which is preliminary data.</text>
</comment>